<keyword evidence="2" id="KW-0694">RNA-binding</keyword>
<gene>
    <name evidence="2" type="primary">tmcAL</name>
    <name evidence="3" type="ORF">DWW32_00080</name>
</gene>
<dbReference type="SUPFAM" id="SSF52374">
    <property type="entry name" value="Nucleotidylyl transferase"/>
    <property type="match status" value="1"/>
</dbReference>
<sequence>MNMKTCGIITEYNPFHQGHIYHIKKTKELTQCNCLIAIVSNHFTQRGLPSLLSMEDKTKLALEAGCNLVIELPACYAAQSADYFAKYAIESLHALNIDQICFGSETNDIDALREYAKQMESTKVDPSLSMNRNLYSKDIQPNDILGIQYIKQCDKYNILPQSISRKDAFKSATQTRKEYFEGIAQFKDAYFNPNQTWDTYYPYLRKFLILTDTNILSTYFLVNEGIEYRLKENAKKYLKWEEFLLASISKTYTKARIQRTCMFILLQITKAQMQENNRFNQVIVAGFDSIGQAFLKDKQVVTKFKELPKFLQEIELKCQYLSFDTFQARKVIYYDR</sequence>
<reference evidence="3 4" key="1">
    <citation type="submission" date="2018-08" db="EMBL/GenBank/DDBJ databases">
        <title>A genome reference for cultivated species of the human gut microbiota.</title>
        <authorList>
            <person name="Zou Y."/>
            <person name="Xue W."/>
            <person name="Luo G."/>
        </authorList>
    </citation>
    <scope>NUCLEOTIDE SEQUENCE [LARGE SCALE GENOMIC DNA]</scope>
    <source>
        <strain evidence="3 4">AF15-20</strain>
    </source>
</reference>
<comment type="caution">
    <text evidence="3">The sequence shown here is derived from an EMBL/GenBank/DDBJ whole genome shotgun (WGS) entry which is preliminary data.</text>
</comment>
<keyword evidence="2" id="KW-0820">tRNA-binding</keyword>
<keyword evidence="2" id="KW-0547">Nucleotide-binding</keyword>
<feature type="binding site" evidence="2">
    <location>
        <position position="142"/>
    </location>
    <ligand>
        <name>ATP</name>
        <dbReference type="ChEBI" id="CHEBI:30616"/>
    </ligand>
</feature>
<proteinExistence type="inferred from homology"/>
<dbReference type="GO" id="GO:0000049">
    <property type="term" value="F:tRNA binding"/>
    <property type="evidence" value="ECO:0007669"/>
    <property type="project" value="UniProtKB-KW"/>
</dbReference>
<evidence type="ECO:0000313" key="4">
    <source>
        <dbReference type="Proteomes" id="UP000265489"/>
    </source>
</evidence>
<name>A0A395WC49_9FIRM</name>
<dbReference type="GeneID" id="66579904"/>
<protein>
    <recommendedName>
        <fullName evidence="2">tRNA(Met) cytidine acetate ligase</fullName>
        <ecNumber evidence="2">6.3.4.-</ecNumber>
    </recommendedName>
</protein>
<dbReference type="Proteomes" id="UP000265489">
    <property type="component" value="Unassembled WGS sequence"/>
</dbReference>
<comment type="catalytic activity">
    <reaction evidence="2">
        <text>cytidine(34) in elongator tRNA(Met) + acetate + ATP = N(4)-acetylcytidine(34) in elongator tRNA(Met) + AMP + diphosphate</text>
        <dbReference type="Rhea" id="RHEA:58144"/>
        <dbReference type="Rhea" id="RHEA-COMP:10693"/>
        <dbReference type="Rhea" id="RHEA-COMP:10694"/>
        <dbReference type="ChEBI" id="CHEBI:30089"/>
        <dbReference type="ChEBI" id="CHEBI:30616"/>
        <dbReference type="ChEBI" id="CHEBI:33019"/>
        <dbReference type="ChEBI" id="CHEBI:74900"/>
        <dbReference type="ChEBI" id="CHEBI:82748"/>
        <dbReference type="ChEBI" id="CHEBI:456215"/>
    </reaction>
</comment>
<dbReference type="InterPro" id="IPR014729">
    <property type="entry name" value="Rossmann-like_a/b/a_fold"/>
</dbReference>
<evidence type="ECO:0000313" key="3">
    <source>
        <dbReference type="EMBL" id="RGU93952.1"/>
    </source>
</evidence>
<feature type="binding site" evidence="2">
    <location>
        <position position="165"/>
    </location>
    <ligand>
        <name>ATP</name>
        <dbReference type="ChEBI" id="CHEBI:30616"/>
    </ligand>
</feature>
<dbReference type="GO" id="GO:0006400">
    <property type="term" value="P:tRNA modification"/>
    <property type="evidence" value="ECO:0007669"/>
    <property type="project" value="UniProtKB-UniRule"/>
</dbReference>
<dbReference type="GO" id="GO:0005737">
    <property type="term" value="C:cytoplasm"/>
    <property type="evidence" value="ECO:0007669"/>
    <property type="project" value="UniProtKB-SubCell"/>
</dbReference>
<dbReference type="PANTHER" id="PTHR37825">
    <property type="entry name" value="TRNA(MET) CYTIDINE ACETATE LIGASE"/>
    <property type="match status" value="1"/>
</dbReference>
<feature type="binding site" evidence="2">
    <location>
        <position position="103"/>
    </location>
    <ligand>
        <name>ATP</name>
        <dbReference type="ChEBI" id="CHEBI:30616"/>
    </ligand>
</feature>
<dbReference type="AlphaFoldDB" id="A0A395WC49"/>
<comment type="similarity">
    <text evidence="2">Belongs to the TmcAL family.</text>
</comment>
<keyword evidence="1 2" id="KW-0819">tRNA processing</keyword>
<accession>A0A395WC49</accession>
<dbReference type="Pfam" id="PF05636">
    <property type="entry name" value="HIGH_NTase1"/>
    <property type="match status" value="1"/>
</dbReference>
<dbReference type="PANTHER" id="PTHR37825:SF1">
    <property type="entry name" value="TRNA(MET) CYTIDINE ACETATE LIGASE"/>
    <property type="match status" value="1"/>
</dbReference>
<dbReference type="GO" id="GO:0016879">
    <property type="term" value="F:ligase activity, forming carbon-nitrogen bonds"/>
    <property type="evidence" value="ECO:0007669"/>
    <property type="project" value="UniProtKB-UniRule"/>
</dbReference>
<comment type="function">
    <text evidence="2">Catalyzes the formation of N(4)-acetylcytidine (ac(4)C) at the wobble position of elongator tRNA(Met), using acetate and ATP as substrates. First activates an acetate ion to form acetyladenylate (Ac-AMP) and then transfers the acetyl group to tRNA to form ac(4)C34.</text>
</comment>
<comment type="subcellular location">
    <subcellularLocation>
        <location evidence="2">Cytoplasm</location>
    </subcellularLocation>
</comment>
<dbReference type="InterPro" id="IPR008513">
    <property type="entry name" value="tRNA(Met)_cyd_acetate_ligase"/>
</dbReference>
<keyword evidence="2" id="KW-0963">Cytoplasm</keyword>
<dbReference type="RefSeq" id="WP_118324108.1">
    <property type="nucleotide sequence ID" value="NZ_JAJFOZ010000107.1"/>
</dbReference>
<evidence type="ECO:0000256" key="1">
    <source>
        <dbReference type="ARBA" id="ARBA00022694"/>
    </source>
</evidence>
<feature type="binding site" evidence="2">
    <location>
        <begin position="9"/>
        <end position="22"/>
    </location>
    <ligand>
        <name>ATP</name>
        <dbReference type="ChEBI" id="CHEBI:30616"/>
    </ligand>
</feature>
<organism evidence="3 4">
    <name type="scientific">Holdemanella biformis</name>
    <dbReference type="NCBI Taxonomy" id="1735"/>
    <lineage>
        <taxon>Bacteria</taxon>
        <taxon>Bacillati</taxon>
        <taxon>Bacillota</taxon>
        <taxon>Erysipelotrichia</taxon>
        <taxon>Erysipelotrichales</taxon>
        <taxon>Erysipelotrichaceae</taxon>
        <taxon>Holdemanella</taxon>
    </lineage>
</organism>
<dbReference type="Gene3D" id="3.40.50.620">
    <property type="entry name" value="HUPs"/>
    <property type="match status" value="1"/>
</dbReference>
<comment type="caution">
    <text evidence="2">Lacks conserved residue(s) required for the propagation of feature annotation.</text>
</comment>
<dbReference type="EC" id="6.3.4.-" evidence="2"/>
<dbReference type="EMBL" id="QRYQ01000001">
    <property type="protein sequence ID" value="RGU93952.1"/>
    <property type="molecule type" value="Genomic_DNA"/>
</dbReference>
<dbReference type="GO" id="GO:0005524">
    <property type="term" value="F:ATP binding"/>
    <property type="evidence" value="ECO:0007669"/>
    <property type="project" value="UniProtKB-KW"/>
</dbReference>
<keyword evidence="2" id="KW-0067">ATP-binding</keyword>
<evidence type="ECO:0000256" key="2">
    <source>
        <dbReference type="HAMAP-Rule" id="MF_01539"/>
    </source>
</evidence>
<keyword evidence="2" id="KW-0436">Ligase</keyword>
<dbReference type="HAMAP" id="MF_01539">
    <property type="entry name" value="TmcAL"/>
    <property type="match status" value="1"/>
</dbReference>